<evidence type="ECO:0000313" key="3">
    <source>
        <dbReference type="Proteomes" id="UP000192276"/>
    </source>
</evidence>
<dbReference type="Pfam" id="PF07732">
    <property type="entry name" value="Cu-oxidase_3"/>
    <property type="match status" value="1"/>
</dbReference>
<dbReference type="RefSeq" id="WP_081169979.1">
    <property type="nucleotide sequence ID" value="NZ_LWBP01000219.1"/>
</dbReference>
<feature type="domain" description="Plastocyanin-like" evidence="1">
    <location>
        <begin position="49"/>
        <end position="111"/>
    </location>
</feature>
<dbReference type="OrthoDB" id="9757546at2"/>
<dbReference type="GO" id="GO:0005507">
    <property type="term" value="F:copper ion binding"/>
    <property type="evidence" value="ECO:0007669"/>
    <property type="project" value="InterPro"/>
</dbReference>
<name>A0A1V9EYU4_9BACT</name>
<organism evidence="2 3">
    <name type="scientific">Niastella populi</name>
    <dbReference type="NCBI Taxonomy" id="550983"/>
    <lineage>
        <taxon>Bacteria</taxon>
        <taxon>Pseudomonadati</taxon>
        <taxon>Bacteroidota</taxon>
        <taxon>Chitinophagia</taxon>
        <taxon>Chitinophagales</taxon>
        <taxon>Chitinophagaceae</taxon>
        <taxon>Niastella</taxon>
    </lineage>
</organism>
<dbReference type="SUPFAM" id="SSF49503">
    <property type="entry name" value="Cupredoxins"/>
    <property type="match status" value="1"/>
</dbReference>
<dbReference type="InterPro" id="IPR008972">
    <property type="entry name" value="Cupredoxin"/>
</dbReference>
<dbReference type="Gene3D" id="2.60.40.420">
    <property type="entry name" value="Cupredoxins - blue copper proteins"/>
    <property type="match status" value="1"/>
</dbReference>
<comment type="caution">
    <text evidence="2">The sequence shown here is derived from an EMBL/GenBank/DDBJ whole genome shotgun (WGS) entry which is preliminary data.</text>
</comment>
<evidence type="ECO:0000313" key="2">
    <source>
        <dbReference type="EMBL" id="OQP51209.1"/>
    </source>
</evidence>
<dbReference type="EMBL" id="LWBP01000219">
    <property type="protein sequence ID" value="OQP51209.1"/>
    <property type="molecule type" value="Genomic_DNA"/>
</dbReference>
<dbReference type="InterPro" id="IPR011707">
    <property type="entry name" value="Cu-oxidase-like_N"/>
</dbReference>
<proteinExistence type="predicted"/>
<dbReference type="Proteomes" id="UP000192276">
    <property type="component" value="Unassembled WGS sequence"/>
</dbReference>
<accession>A0A1V9EYU4</accession>
<evidence type="ECO:0000259" key="1">
    <source>
        <dbReference type="Pfam" id="PF07732"/>
    </source>
</evidence>
<sequence length="119" mass="13320">MKCFSFTVALICLGYSGFCRQIPSSDTTLELQPGEASEQRGMPLRKGKIVVYNNGKKEEVSIHWHGILLSNRDDGVPHLATAPIKGGNTHLFEFNKNISLSGNYDSDFKWERESLLCTK</sequence>
<reference evidence="3" key="1">
    <citation type="submission" date="2016-04" db="EMBL/GenBank/DDBJ databases">
        <authorList>
            <person name="Chen L."/>
            <person name="Zhuang W."/>
            <person name="Wang G."/>
        </authorList>
    </citation>
    <scope>NUCLEOTIDE SEQUENCE [LARGE SCALE GENOMIC DNA]</scope>
    <source>
        <strain evidence="3">208</strain>
    </source>
</reference>
<gene>
    <name evidence="2" type="ORF">A4R26_29800</name>
</gene>
<protein>
    <recommendedName>
        <fullName evidence="1">Plastocyanin-like domain-containing protein</fullName>
    </recommendedName>
</protein>
<dbReference type="STRING" id="550983.A4R26_29800"/>
<dbReference type="AlphaFoldDB" id="A0A1V9EYU4"/>
<keyword evidence="3" id="KW-1185">Reference proteome</keyword>